<evidence type="ECO:0000256" key="1">
    <source>
        <dbReference type="SAM" id="Phobius"/>
    </source>
</evidence>
<protein>
    <submittedName>
        <fullName evidence="2">Uncharacterized protein</fullName>
    </submittedName>
</protein>
<keyword evidence="1" id="KW-0812">Transmembrane</keyword>
<sequence length="121" mass="14112">METNENWPGRKALEANVPKKFRKETNRMETSGLNWAMLFLCMGSLGISAILAYRELMLEARIQSLEARCDHQENSEVIIRRLRREVQEAFLGQKIPYPDAPMFRIKRDLGECNCPPGEFYF</sequence>
<keyword evidence="1" id="KW-0472">Membrane</keyword>
<organism evidence="2">
    <name type="scientific">Bracon brevicornis</name>
    <dbReference type="NCBI Taxonomy" id="1563983"/>
    <lineage>
        <taxon>Eukaryota</taxon>
        <taxon>Metazoa</taxon>
        <taxon>Ecdysozoa</taxon>
        <taxon>Arthropoda</taxon>
        <taxon>Hexapoda</taxon>
        <taxon>Insecta</taxon>
        <taxon>Pterygota</taxon>
        <taxon>Neoptera</taxon>
        <taxon>Endopterygota</taxon>
        <taxon>Hymenoptera</taxon>
        <taxon>Apocrita</taxon>
        <taxon>Ichneumonoidea</taxon>
        <taxon>Braconidae</taxon>
        <taxon>Braconinae</taxon>
        <taxon>Bracon</taxon>
    </lineage>
</organism>
<dbReference type="EMBL" id="CADCXW020000344">
    <property type="protein sequence ID" value="CAD1578971.1"/>
    <property type="molecule type" value="Genomic_DNA"/>
</dbReference>
<dbReference type="AlphaFoldDB" id="A0A6V7LTW6"/>
<accession>A0A6V7LTW6</accession>
<reference evidence="2" key="1">
    <citation type="submission" date="2020-07" db="EMBL/GenBank/DDBJ databases">
        <authorList>
            <person name="Ferguson B K."/>
        </authorList>
    </citation>
    <scope>NUCLEOTIDE SEQUENCE</scope>
    <source>
        <strain evidence="2">L06</strain>
    </source>
</reference>
<name>A0A6V7LTW6_9HYME</name>
<keyword evidence="1" id="KW-1133">Transmembrane helix</keyword>
<evidence type="ECO:0000313" key="2">
    <source>
        <dbReference type="EMBL" id="CAD1578971.1"/>
    </source>
</evidence>
<proteinExistence type="predicted"/>
<feature type="transmembrane region" description="Helical" evidence="1">
    <location>
        <begin position="33"/>
        <end position="53"/>
    </location>
</feature>
<gene>
    <name evidence="2" type="ORF">BBRV_LOCUS113933</name>
</gene>